<proteinExistence type="predicted"/>
<evidence type="ECO:0000313" key="2">
    <source>
        <dbReference type="Proteomes" id="UP000073492"/>
    </source>
</evidence>
<evidence type="ECO:0000313" key="1">
    <source>
        <dbReference type="EMBL" id="KXT12527.1"/>
    </source>
</evidence>
<comment type="caution">
    <text evidence="1">The sequence shown here is derived from an EMBL/GenBank/DDBJ whole genome shotgun (WGS) entry which is preliminary data.</text>
</comment>
<protein>
    <submittedName>
        <fullName evidence="1">Uncharacterized protein</fullName>
    </submittedName>
</protein>
<dbReference type="Proteomes" id="UP000073492">
    <property type="component" value="Unassembled WGS sequence"/>
</dbReference>
<name>A0A139ICN6_9PEZI</name>
<organism evidence="1 2">
    <name type="scientific">Pseudocercospora musae</name>
    <dbReference type="NCBI Taxonomy" id="113226"/>
    <lineage>
        <taxon>Eukaryota</taxon>
        <taxon>Fungi</taxon>
        <taxon>Dikarya</taxon>
        <taxon>Ascomycota</taxon>
        <taxon>Pezizomycotina</taxon>
        <taxon>Dothideomycetes</taxon>
        <taxon>Dothideomycetidae</taxon>
        <taxon>Mycosphaerellales</taxon>
        <taxon>Mycosphaerellaceae</taxon>
        <taxon>Pseudocercospora</taxon>
    </lineage>
</organism>
<dbReference type="EMBL" id="LFZO01000149">
    <property type="protein sequence ID" value="KXT12527.1"/>
    <property type="molecule type" value="Genomic_DNA"/>
</dbReference>
<sequence>MASTPQLAIMSIDTIQAAVALSTSRWILGPLMPSPVHISYDLIGRTTATTDIVASIFHLQTKSFFALMIKLRMVLVRHSAVLPLRGGWLIHAHALIDLVYNIPDPR</sequence>
<keyword evidence="2" id="KW-1185">Reference proteome</keyword>
<reference evidence="1 2" key="1">
    <citation type="submission" date="2015-07" db="EMBL/GenBank/DDBJ databases">
        <title>Comparative genomics of the Sigatoka disease complex on banana suggests a link between parallel evolutionary changes in Pseudocercospora fijiensis and Pseudocercospora eumusae and increased virulence on the banana host.</title>
        <authorList>
            <person name="Chang T.-C."/>
            <person name="Salvucci A."/>
            <person name="Crous P.W."/>
            <person name="Stergiopoulos I."/>
        </authorList>
    </citation>
    <scope>NUCLEOTIDE SEQUENCE [LARGE SCALE GENOMIC DNA]</scope>
    <source>
        <strain evidence="1 2">CBS 116634</strain>
    </source>
</reference>
<dbReference type="AlphaFoldDB" id="A0A139ICN6"/>
<gene>
    <name evidence="1" type="ORF">AC579_10364</name>
</gene>
<accession>A0A139ICN6</accession>